<sequence>MLIPNISNTTQAQQPASLTNDRLASNGEPGVVVSRPGVASELPEIAAQQIAKQQTSATELKSAVDNINQMLQQANKDVEFSVDDSTKKSIIKVVDSTTGDLIRQFPSEEGLSLTRAIDRIQNGLLLTQKA</sequence>
<dbReference type="PANTHER" id="PTHR37166">
    <property type="entry name" value="PROTEIN FLAG"/>
    <property type="match status" value="1"/>
</dbReference>
<accession>A0ABM8YYM8</accession>
<dbReference type="Proteomes" id="UP000839052">
    <property type="component" value="Chromosome"/>
</dbReference>
<keyword evidence="3" id="KW-1185">Reference proteome</keyword>
<dbReference type="SUPFAM" id="SSF160214">
    <property type="entry name" value="FlaG-like"/>
    <property type="match status" value="1"/>
</dbReference>
<dbReference type="InterPro" id="IPR035924">
    <property type="entry name" value="FlaG-like_sf"/>
</dbReference>
<evidence type="ECO:0000313" key="2">
    <source>
        <dbReference type="EMBL" id="CAG9932677.1"/>
    </source>
</evidence>
<proteinExistence type="predicted"/>
<feature type="region of interest" description="Disordered" evidence="1">
    <location>
        <begin position="1"/>
        <end position="29"/>
    </location>
</feature>
<organism evidence="2 3">
    <name type="scientific">Candidatus Nitrotoga arctica</name>
    <dbReference type="NCBI Taxonomy" id="453162"/>
    <lineage>
        <taxon>Bacteria</taxon>
        <taxon>Pseudomonadati</taxon>
        <taxon>Pseudomonadota</taxon>
        <taxon>Betaproteobacteria</taxon>
        <taxon>Nitrosomonadales</taxon>
        <taxon>Gallionellaceae</taxon>
        <taxon>Candidatus Nitrotoga</taxon>
    </lineage>
</organism>
<dbReference type="Pfam" id="PF03646">
    <property type="entry name" value="FlaG"/>
    <property type="match status" value="1"/>
</dbReference>
<dbReference type="EMBL" id="OU912926">
    <property type="protein sequence ID" value="CAG9932677.1"/>
    <property type="molecule type" value="Genomic_DNA"/>
</dbReference>
<keyword evidence="2" id="KW-0282">Flagellum</keyword>
<dbReference type="PANTHER" id="PTHR37166:SF1">
    <property type="entry name" value="PROTEIN FLAG"/>
    <property type="match status" value="1"/>
</dbReference>
<feature type="compositionally biased region" description="Polar residues" evidence="1">
    <location>
        <begin position="1"/>
        <end position="23"/>
    </location>
</feature>
<name>A0ABM8YYM8_9PROT</name>
<dbReference type="Gene3D" id="3.30.160.170">
    <property type="entry name" value="FlaG-like"/>
    <property type="match status" value="1"/>
</dbReference>
<keyword evidence="2" id="KW-0969">Cilium</keyword>
<protein>
    <submittedName>
        <fullName evidence="2">Flagellin protein flaG</fullName>
    </submittedName>
</protein>
<evidence type="ECO:0000313" key="3">
    <source>
        <dbReference type="Proteomes" id="UP000839052"/>
    </source>
</evidence>
<keyword evidence="2" id="KW-0966">Cell projection</keyword>
<gene>
    <name evidence="2" type="ORF">NTG6680_1424</name>
</gene>
<evidence type="ECO:0000256" key="1">
    <source>
        <dbReference type="SAM" id="MobiDB-lite"/>
    </source>
</evidence>
<dbReference type="RefSeq" id="WP_239796572.1">
    <property type="nucleotide sequence ID" value="NZ_OU912926.1"/>
</dbReference>
<reference evidence="2 3" key="1">
    <citation type="submission" date="2021-10" db="EMBL/GenBank/DDBJ databases">
        <authorList>
            <person name="Koch H."/>
        </authorList>
    </citation>
    <scope>NUCLEOTIDE SEQUENCE [LARGE SCALE GENOMIC DNA]</scope>
    <source>
        <strain evidence="2">6680</strain>
    </source>
</reference>
<dbReference type="InterPro" id="IPR005186">
    <property type="entry name" value="FlaG"/>
</dbReference>